<dbReference type="Gene3D" id="2.20.25.80">
    <property type="entry name" value="WRKY domain"/>
    <property type="match status" value="1"/>
</dbReference>
<dbReference type="GO" id="GO:0005634">
    <property type="term" value="C:nucleus"/>
    <property type="evidence" value="ECO:0007669"/>
    <property type="project" value="UniProtKB-SubCell"/>
</dbReference>
<name>A0AAQ3K6J2_9LILI</name>
<keyword evidence="2" id="KW-0805">Transcription regulation</keyword>
<dbReference type="Proteomes" id="UP001327560">
    <property type="component" value="Chromosome 4"/>
</dbReference>
<keyword evidence="4" id="KW-0804">Transcription</keyword>
<evidence type="ECO:0000313" key="7">
    <source>
        <dbReference type="EMBL" id="WOL02992.1"/>
    </source>
</evidence>
<evidence type="ECO:0000259" key="6">
    <source>
        <dbReference type="PROSITE" id="PS50811"/>
    </source>
</evidence>
<dbReference type="InterPro" id="IPR044810">
    <property type="entry name" value="WRKY_plant"/>
</dbReference>
<dbReference type="PROSITE" id="PS50811">
    <property type="entry name" value="WRKY"/>
    <property type="match status" value="1"/>
</dbReference>
<gene>
    <name evidence="7" type="ORF">Cni_G11712</name>
</gene>
<evidence type="ECO:0000313" key="8">
    <source>
        <dbReference type="Proteomes" id="UP001327560"/>
    </source>
</evidence>
<dbReference type="InterPro" id="IPR003657">
    <property type="entry name" value="WRKY_dom"/>
</dbReference>
<proteinExistence type="predicted"/>
<evidence type="ECO:0000256" key="3">
    <source>
        <dbReference type="ARBA" id="ARBA00023125"/>
    </source>
</evidence>
<evidence type="ECO:0000256" key="5">
    <source>
        <dbReference type="ARBA" id="ARBA00023242"/>
    </source>
</evidence>
<dbReference type="GO" id="GO:0003700">
    <property type="term" value="F:DNA-binding transcription factor activity"/>
    <property type="evidence" value="ECO:0007669"/>
    <property type="project" value="InterPro"/>
</dbReference>
<dbReference type="EMBL" id="CP136893">
    <property type="protein sequence ID" value="WOL02992.1"/>
    <property type="molecule type" value="Genomic_DNA"/>
</dbReference>
<keyword evidence="5" id="KW-0539">Nucleus</keyword>
<keyword evidence="8" id="KW-1185">Reference proteome</keyword>
<dbReference type="PANTHER" id="PTHR31221:SF377">
    <property type="entry name" value="WRKY TRANSCRIPTION FACTOR 51-RELATED"/>
    <property type="match status" value="1"/>
</dbReference>
<evidence type="ECO:0000256" key="4">
    <source>
        <dbReference type="ARBA" id="ARBA00023163"/>
    </source>
</evidence>
<reference evidence="7 8" key="1">
    <citation type="submission" date="2023-10" db="EMBL/GenBank/DDBJ databases">
        <title>Chromosome-scale genome assembly provides insights into flower coloration mechanisms of Canna indica.</title>
        <authorList>
            <person name="Li C."/>
        </authorList>
    </citation>
    <scope>NUCLEOTIDE SEQUENCE [LARGE SCALE GENOMIC DNA]</scope>
    <source>
        <tissue evidence="7">Flower</tissue>
    </source>
</reference>
<organism evidence="7 8">
    <name type="scientific">Canna indica</name>
    <name type="common">Indian-shot</name>
    <dbReference type="NCBI Taxonomy" id="4628"/>
    <lineage>
        <taxon>Eukaryota</taxon>
        <taxon>Viridiplantae</taxon>
        <taxon>Streptophyta</taxon>
        <taxon>Embryophyta</taxon>
        <taxon>Tracheophyta</taxon>
        <taxon>Spermatophyta</taxon>
        <taxon>Magnoliopsida</taxon>
        <taxon>Liliopsida</taxon>
        <taxon>Zingiberales</taxon>
        <taxon>Cannaceae</taxon>
        <taxon>Canna</taxon>
    </lineage>
</organism>
<comment type="subcellular location">
    <subcellularLocation>
        <location evidence="1">Nucleus</location>
    </subcellularLocation>
</comment>
<dbReference type="PANTHER" id="PTHR31221">
    <property type="entry name" value="WRKY TRANSCRIPTION FACTOR PROTEIN 1-RELATED"/>
    <property type="match status" value="1"/>
</dbReference>
<feature type="domain" description="WRKY" evidence="6">
    <location>
        <begin position="139"/>
        <end position="165"/>
    </location>
</feature>
<dbReference type="Pfam" id="PF03106">
    <property type="entry name" value="WRKY"/>
    <property type="match status" value="1"/>
</dbReference>
<keyword evidence="3" id="KW-0238">DNA-binding</keyword>
<dbReference type="AlphaFoldDB" id="A0AAQ3K6J2"/>
<dbReference type="SUPFAM" id="SSF118290">
    <property type="entry name" value="WRKY DNA-binding domain"/>
    <property type="match status" value="1"/>
</dbReference>
<accession>A0AAQ3K6J2</accession>
<dbReference type="InterPro" id="IPR036576">
    <property type="entry name" value="WRKY_dom_sf"/>
</dbReference>
<protein>
    <recommendedName>
        <fullName evidence="6">WRKY domain-containing protein</fullName>
    </recommendedName>
</protein>
<evidence type="ECO:0000256" key="2">
    <source>
        <dbReference type="ARBA" id="ARBA00023015"/>
    </source>
</evidence>
<evidence type="ECO:0000256" key="1">
    <source>
        <dbReference type="ARBA" id="ARBA00004123"/>
    </source>
</evidence>
<dbReference type="GO" id="GO:0043565">
    <property type="term" value="F:sequence-specific DNA binding"/>
    <property type="evidence" value="ECO:0007669"/>
    <property type="project" value="InterPro"/>
</dbReference>
<sequence>MSSSYSSLLSSNSSAYDQPVDMLFEVDDFLTFTQVAEEEEEEEEEEEDSSRHLAAQQSTLVQANDCLDVENKTTDCNNQVYRLQIISNYLSSLSIDSVSRITPSGFYICIHVTTRSSKNAGRTSLRRSSSVKVAFKTKSEQEILDDGYKWRKYGKKMVKSSPNPR</sequence>